<accession>A0A9N9RVE0</accession>
<dbReference type="PRINTS" id="PR01245">
    <property type="entry name" value="RAD1REC1"/>
</dbReference>
<dbReference type="OrthoDB" id="337581at2759"/>
<dbReference type="AlphaFoldDB" id="A0A9N9RVE0"/>
<dbReference type="PANTHER" id="PTHR10870">
    <property type="entry name" value="CELL CYCLE CHECKPOINT PROTEIN RAD1"/>
    <property type="match status" value="1"/>
</dbReference>
<comment type="subcellular location">
    <subcellularLocation>
        <location evidence="1">Nucleus</location>
    </subcellularLocation>
</comment>
<evidence type="ECO:0000313" key="6">
    <source>
        <dbReference type="EMBL" id="CAG9803216.1"/>
    </source>
</evidence>
<protein>
    <submittedName>
        <fullName evidence="6">Uncharacterized protein</fullName>
    </submittedName>
</protein>
<reference evidence="6" key="2">
    <citation type="submission" date="2022-10" db="EMBL/GenBank/DDBJ databases">
        <authorList>
            <consortium name="ENA_rothamsted_submissions"/>
            <consortium name="culmorum"/>
            <person name="King R."/>
        </authorList>
    </citation>
    <scope>NUCLEOTIDE SEQUENCE</scope>
</reference>
<dbReference type="Proteomes" id="UP001153620">
    <property type="component" value="Chromosome 2"/>
</dbReference>
<dbReference type="GO" id="GO:0000077">
    <property type="term" value="P:DNA damage checkpoint signaling"/>
    <property type="evidence" value="ECO:0007669"/>
    <property type="project" value="InterPro"/>
</dbReference>
<organism evidence="6 7">
    <name type="scientific">Chironomus riparius</name>
    <dbReference type="NCBI Taxonomy" id="315576"/>
    <lineage>
        <taxon>Eukaryota</taxon>
        <taxon>Metazoa</taxon>
        <taxon>Ecdysozoa</taxon>
        <taxon>Arthropoda</taxon>
        <taxon>Hexapoda</taxon>
        <taxon>Insecta</taxon>
        <taxon>Pterygota</taxon>
        <taxon>Neoptera</taxon>
        <taxon>Endopterygota</taxon>
        <taxon>Diptera</taxon>
        <taxon>Nematocera</taxon>
        <taxon>Chironomoidea</taxon>
        <taxon>Chironomidae</taxon>
        <taxon>Chironominae</taxon>
        <taxon>Chironomus</taxon>
    </lineage>
</organism>
<dbReference type="Gene3D" id="3.70.10.10">
    <property type="match status" value="1"/>
</dbReference>
<keyword evidence="5" id="KW-0539">Nucleus</keyword>
<gene>
    <name evidence="6" type="ORF">CHIRRI_LOCUS6117</name>
</gene>
<dbReference type="EMBL" id="OU895878">
    <property type="protein sequence ID" value="CAG9803216.1"/>
    <property type="molecule type" value="Genomic_DNA"/>
</dbReference>
<keyword evidence="4" id="KW-0234">DNA repair</keyword>
<evidence type="ECO:0000256" key="1">
    <source>
        <dbReference type="ARBA" id="ARBA00004123"/>
    </source>
</evidence>
<dbReference type="GO" id="GO:0006281">
    <property type="term" value="P:DNA repair"/>
    <property type="evidence" value="ECO:0007669"/>
    <property type="project" value="UniProtKB-KW"/>
</dbReference>
<dbReference type="InterPro" id="IPR046938">
    <property type="entry name" value="DNA_clamp_sf"/>
</dbReference>
<keyword evidence="3" id="KW-0227">DNA damage</keyword>
<proteinExistence type="inferred from homology"/>
<evidence type="ECO:0000256" key="2">
    <source>
        <dbReference type="ARBA" id="ARBA00010991"/>
    </source>
</evidence>
<dbReference type="GO" id="GO:0030896">
    <property type="term" value="C:checkpoint clamp complex"/>
    <property type="evidence" value="ECO:0007669"/>
    <property type="project" value="TreeGrafter"/>
</dbReference>
<comment type="similarity">
    <text evidence="2">Belongs to the rad1 family.</text>
</comment>
<keyword evidence="7" id="KW-1185">Reference proteome</keyword>
<evidence type="ECO:0000256" key="5">
    <source>
        <dbReference type="ARBA" id="ARBA00023242"/>
    </source>
</evidence>
<reference evidence="6" key="1">
    <citation type="submission" date="2022-01" db="EMBL/GenBank/DDBJ databases">
        <authorList>
            <person name="King R."/>
        </authorList>
    </citation>
    <scope>NUCLEOTIDE SEQUENCE</scope>
</reference>
<evidence type="ECO:0000313" key="7">
    <source>
        <dbReference type="Proteomes" id="UP001153620"/>
    </source>
</evidence>
<name>A0A9N9RVE0_9DIPT</name>
<evidence type="ECO:0000256" key="4">
    <source>
        <dbReference type="ARBA" id="ARBA00023204"/>
    </source>
</evidence>
<dbReference type="InterPro" id="IPR003021">
    <property type="entry name" value="Rad1_Rec1_Rad17"/>
</dbReference>
<evidence type="ECO:0000256" key="3">
    <source>
        <dbReference type="ARBA" id="ARBA00022763"/>
    </source>
</evidence>
<dbReference type="PANTHER" id="PTHR10870:SF0">
    <property type="entry name" value="CELL CYCLE CHECKPOINT PROTEIN RAD1"/>
    <property type="match status" value="1"/>
</dbReference>
<dbReference type="SUPFAM" id="SSF55979">
    <property type="entry name" value="DNA clamp"/>
    <property type="match status" value="1"/>
</dbReference>
<dbReference type="Pfam" id="PF02144">
    <property type="entry name" value="Rad1"/>
    <property type="match status" value="1"/>
</dbReference>
<sequence length="319" mass="36470">MDEKGKGTKSQDKIDFKELSVQNIAVAGTIKGQNVKFFLNTLKSLQFTTNSEVHFTSIGMKFIAEESQFFQGIAYFGSVFFSRYHFGKNLEMVNFGVDFTAFSEFLSAIINNELTSLKIVYYGDHRPIAFILKQKDDEIDPNATLSEISDNEEELVESCKEIVTEYIIRTKHSINPIDFSSINSPVASTVLMNCSEFIEIISDLDKTTDEIQFKIDSRSFIVRSLGIIQCNTQIPFPTDHKIFKNFNLVKDTKFSYKFSCFKCMLRALMHSMDVCLETRENGLLKVQIKGKTIENESSLFYEFNVMPNVTDEDRDIDVA</sequence>